<sequence length="194" mass="21736">MKAWMLGYTDGPTVMSNQTFALVNLSVNAYLSPAISQNKENDVTALSFSSVCAWVAEPPERNKTIIIGSSDTYIRHLETGKYLSYDTNIYSKVDNPVAFLSEEPILWKLNFDTWTGHAEKVAICTIKSRGYILSADPTRNGQDDEIILVPDTTVKNQKWRRPSDVNQLWGFASCTKEGNLLHSTLDESSYCSIQ</sequence>
<organism evidence="1 2">
    <name type="scientific">Acrasis kona</name>
    <dbReference type="NCBI Taxonomy" id="1008807"/>
    <lineage>
        <taxon>Eukaryota</taxon>
        <taxon>Discoba</taxon>
        <taxon>Heterolobosea</taxon>
        <taxon>Tetramitia</taxon>
        <taxon>Eutetramitia</taxon>
        <taxon>Acrasidae</taxon>
        <taxon>Acrasis</taxon>
    </lineage>
</organism>
<gene>
    <name evidence="1" type="ORF">AKO1_000898</name>
</gene>
<dbReference type="Proteomes" id="UP001431209">
    <property type="component" value="Unassembled WGS sequence"/>
</dbReference>
<evidence type="ECO:0000313" key="2">
    <source>
        <dbReference type="Proteomes" id="UP001431209"/>
    </source>
</evidence>
<comment type="caution">
    <text evidence="1">The sequence shown here is derived from an EMBL/GenBank/DDBJ whole genome shotgun (WGS) entry which is preliminary data.</text>
</comment>
<dbReference type="AlphaFoldDB" id="A0AAW2ZPW0"/>
<dbReference type="EMBL" id="JAOPGA020001808">
    <property type="protein sequence ID" value="KAL0491473.1"/>
    <property type="molecule type" value="Genomic_DNA"/>
</dbReference>
<evidence type="ECO:0000313" key="1">
    <source>
        <dbReference type="EMBL" id="KAL0491473.1"/>
    </source>
</evidence>
<accession>A0AAW2ZPW0</accession>
<keyword evidence="2" id="KW-1185">Reference proteome</keyword>
<proteinExistence type="predicted"/>
<protein>
    <submittedName>
        <fullName evidence="1">Uncharacterized protein</fullName>
    </submittedName>
</protein>
<name>A0AAW2ZPW0_9EUKA</name>
<reference evidence="1 2" key="1">
    <citation type="submission" date="2024-03" db="EMBL/GenBank/DDBJ databases">
        <title>The Acrasis kona genome and developmental transcriptomes reveal deep origins of eukaryotic multicellular pathways.</title>
        <authorList>
            <person name="Sheikh S."/>
            <person name="Fu C.-J."/>
            <person name="Brown M.W."/>
            <person name="Baldauf S.L."/>
        </authorList>
    </citation>
    <scope>NUCLEOTIDE SEQUENCE [LARGE SCALE GENOMIC DNA]</scope>
    <source>
        <strain evidence="1 2">ATCC MYA-3509</strain>
    </source>
</reference>